<feature type="compositionally biased region" description="Polar residues" evidence="6">
    <location>
        <begin position="816"/>
        <end position="841"/>
    </location>
</feature>
<feature type="compositionally biased region" description="Basic residues" evidence="6">
    <location>
        <begin position="706"/>
        <end position="719"/>
    </location>
</feature>
<feature type="domain" description="HTH myb-type" evidence="8">
    <location>
        <begin position="429"/>
        <end position="474"/>
    </location>
</feature>
<keyword evidence="4" id="KW-0804">Transcription</keyword>
<dbReference type="GO" id="GO:0019185">
    <property type="term" value="C:snRNA-activating protein complex"/>
    <property type="evidence" value="ECO:0007669"/>
    <property type="project" value="TreeGrafter"/>
</dbReference>
<feature type="region of interest" description="Disordered" evidence="6">
    <location>
        <begin position="1"/>
        <end position="69"/>
    </location>
</feature>
<dbReference type="InterPro" id="IPR001005">
    <property type="entry name" value="SANT/Myb"/>
</dbReference>
<dbReference type="GO" id="GO:0001006">
    <property type="term" value="F:RNA polymerase III type 3 promoter sequence-specific DNA binding"/>
    <property type="evidence" value="ECO:0007669"/>
    <property type="project" value="TreeGrafter"/>
</dbReference>
<evidence type="ECO:0000256" key="2">
    <source>
        <dbReference type="ARBA" id="ARBA00023015"/>
    </source>
</evidence>
<dbReference type="InterPro" id="IPR017930">
    <property type="entry name" value="Myb_dom"/>
</dbReference>
<dbReference type="PANTHER" id="PTHR46621">
    <property type="entry name" value="SNRNA-ACTIVATING PROTEIN COMPLEX SUBUNIT 4"/>
    <property type="match status" value="1"/>
</dbReference>
<dbReference type="GO" id="GO:0005634">
    <property type="term" value="C:nucleus"/>
    <property type="evidence" value="ECO:0007669"/>
    <property type="project" value="UniProtKB-SubCell"/>
</dbReference>
<feature type="domain" description="Myb-like" evidence="7">
    <location>
        <begin position="475"/>
        <end position="526"/>
    </location>
</feature>
<accession>A0A978VE27</accession>
<dbReference type="GO" id="GO:0042796">
    <property type="term" value="P:snRNA transcription by RNA polymerase III"/>
    <property type="evidence" value="ECO:0007669"/>
    <property type="project" value="TreeGrafter"/>
</dbReference>
<dbReference type="PROSITE" id="PS50090">
    <property type="entry name" value="MYB_LIKE"/>
    <property type="match status" value="4"/>
</dbReference>
<sequence>MSPSPENQEDEEEELSDNGSFDEDMEALRRACMLTGRNPDDLVDPSSTATATADSSVPDAEESSSDEDELQVLRKIRCRFSITDSFQPLSMKPLSMLPPVLSDGEEDDFETLRAIQKRFGAYNNDTLDNGKENSSKKEECVHASGVSLEKETSNNLYFDGCKRFPDSEYDCPTSHRLGENLAMQPSASTEWHQSDPCNPSALPPNCSSFPKSAKMFMDAIKKNRSCQRFLRSKLVQIEAKIEQNKKLKDRVKILKDFQVSCKKRTGRALSQKKDPRVLLISMKKSSASKDSALPDKKISAMYYGPVENCQVANYRMALERFPLALDRKKWSEAEKKNLEKGIRQQFQEMVLQISVDRLSDSGGSYGDLNDLDNLLVSIKDFDITAENIRKFLPKVNWEQLASMYVVGRSGAECEVRWLNFEDPLINCNPWTAEEDKTLLFLVQERGISNWFDIALSLGTNRTPFQCLARYQRSLNVSILKSEWTKDEDAKLRSAVEYFGEGDWQSVASVLEGRTGTQCSNRWKKSLHPTRERIGRWTPDEDKRLTVAQMLFGPKNWKKTAQFVPGRTEVQCRERWVNSLDPSLKWGKWTAEEDSNLRAAIAEHGYCWAKVAECVPRRTDNMCRRRWKVLLPQEVPLLQEARRIQKAALIRNFVDREDERPALGPKDFLPLPMITSEKDVNHTSKQTGKLRGCSNSTKKNNLPSGKVPKKRSKKLRKKPRICPEEALEINNSDGVEAYDGHEPPSKKKTRQHSQKNNFLVPMNGHPPSLPDTIPLMITNGKRMADPDTKRKKRHVKPHSRKKETIEPDENRDGLQLQPENLNLASNNDCTETSSGFNNAAQSQRRRASKKQCKRNICTTKSTEDQNSVKALSSGTEKDANHQQDCSSCPVSTQLTLINENDMVGRNDEDKKMAPNTRSKRRKGMDMDESCSLAPPIRSVEVRMDNGDIIENRSFNTRASKKRSSALKQQHGNNIGTEATSADQEVYVSFKQNGLKKSKRQDVSCSDQHLGTTDGDGITLAYFLHRKSEKRKLHVSDCADSACNNPKELESFCDGVDQPHVGNLAVTNVQDDRLTCCDNGVADIFSSCKTSASDLRNNPTIVATENKPCGVNLVREQNDGFHEPVRELASINMEDDHGRECVSLASFMKRKSKRKLQNAKGVAHARVPSNMLKGSKLPPGTVDRFHDVNHMAIMASDNEPGELDLGERLKVHEQEREQVSNGVEGDEDTNDITLASFLQQRKSRKRRLQSD</sequence>
<feature type="compositionally biased region" description="Acidic residues" evidence="6">
    <location>
        <begin position="59"/>
        <end position="69"/>
    </location>
</feature>
<dbReference type="AlphaFoldDB" id="A0A978VE27"/>
<name>A0A978VE27_ZIZJJ</name>
<keyword evidence="2" id="KW-0805">Transcription regulation</keyword>
<dbReference type="PROSITE" id="PS51294">
    <property type="entry name" value="HTH_MYB"/>
    <property type="match status" value="4"/>
</dbReference>
<feature type="domain" description="HTH myb-type" evidence="8">
    <location>
        <begin position="580"/>
        <end position="634"/>
    </location>
</feature>
<evidence type="ECO:0008006" key="11">
    <source>
        <dbReference type="Google" id="ProtNLM"/>
    </source>
</evidence>
<feature type="domain" description="HTH myb-type" evidence="8">
    <location>
        <begin position="475"/>
        <end position="530"/>
    </location>
</feature>
<feature type="domain" description="Myb-like" evidence="7">
    <location>
        <begin position="534"/>
        <end position="579"/>
    </location>
</feature>
<feature type="compositionally biased region" description="Basic residues" evidence="6">
    <location>
        <begin position="842"/>
        <end position="852"/>
    </location>
</feature>
<evidence type="ECO:0000256" key="6">
    <source>
        <dbReference type="SAM" id="MobiDB-lite"/>
    </source>
</evidence>
<dbReference type="GO" id="GO:0042795">
    <property type="term" value="P:snRNA transcription by RNA polymerase II"/>
    <property type="evidence" value="ECO:0007669"/>
    <property type="project" value="TreeGrafter"/>
</dbReference>
<feature type="compositionally biased region" description="Basic residues" evidence="6">
    <location>
        <begin position="1239"/>
        <end position="1249"/>
    </location>
</feature>
<dbReference type="SUPFAM" id="SSF46689">
    <property type="entry name" value="Homeodomain-like"/>
    <property type="match status" value="3"/>
</dbReference>
<dbReference type="InterPro" id="IPR051575">
    <property type="entry name" value="Myb-like_DNA-bd"/>
</dbReference>
<evidence type="ECO:0000256" key="3">
    <source>
        <dbReference type="ARBA" id="ARBA00023125"/>
    </source>
</evidence>
<comment type="caution">
    <text evidence="9">The sequence shown here is derived from an EMBL/GenBank/DDBJ whole genome shotgun (WGS) entry which is preliminary data.</text>
</comment>
<feature type="region of interest" description="Disordered" evidence="6">
    <location>
        <begin position="952"/>
        <end position="977"/>
    </location>
</feature>
<dbReference type="CDD" id="cd00167">
    <property type="entry name" value="SANT"/>
    <property type="match status" value="4"/>
</dbReference>
<dbReference type="Pfam" id="PF13921">
    <property type="entry name" value="Myb_DNA-bind_6"/>
    <property type="match status" value="1"/>
</dbReference>
<feature type="region of interest" description="Disordered" evidence="6">
    <location>
        <begin position="677"/>
        <end position="938"/>
    </location>
</feature>
<feature type="compositionally biased region" description="Polar residues" evidence="6">
    <location>
        <begin position="855"/>
        <end position="873"/>
    </location>
</feature>
<dbReference type="Pfam" id="PF00249">
    <property type="entry name" value="Myb_DNA-binding"/>
    <property type="match status" value="2"/>
</dbReference>
<feature type="compositionally biased region" description="Basic and acidic residues" evidence="6">
    <location>
        <begin position="801"/>
        <end position="811"/>
    </location>
</feature>
<feature type="domain" description="HTH myb-type" evidence="8">
    <location>
        <begin position="532"/>
        <end position="575"/>
    </location>
</feature>
<feature type="region of interest" description="Disordered" evidence="6">
    <location>
        <begin position="1211"/>
        <end position="1249"/>
    </location>
</feature>
<evidence type="ECO:0000256" key="1">
    <source>
        <dbReference type="ARBA" id="ARBA00004123"/>
    </source>
</evidence>
<keyword evidence="5" id="KW-0539">Nucleus</keyword>
<evidence type="ECO:0000313" key="10">
    <source>
        <dbReference type="Proteomes" id="UP000813462"/>
    </source>
</evidence>
<feature type="domain" description="Myb-like" evidence="7">
    <location>
        <begin position="580"/>
        <end position="630"/>
    </location>
</feature>
<feature type="compositionally biased region" description="Basic and acidic residues" evidence="6">
    <location>
        <begin position="901"/>
        <end position="911"/>
    </location>
</feature>
<evidence type="ECO:0000259" key="7">
    <source>
        <dbReference type="PROSITE" id="PS50090"/>
    </source>
</evidence>
<keyword evidence="3" id="KW-0238">DNA-binding</keyword>
<evidence type="ECO:0000313" key="9">
    <source>
        <dbReference type="EMBL" id="KAH7528616.1"/>
    </source>
</evidence>
<dbReference type="Gene3D" id="1.10.10.60">
    <property type="entry name" value="Homeodomain-like"/>
    <property type="match status" value="4"/>
</dbReference>
<feature type="domain" description="Myb-like" evidence="7">
    <location>
        <begin position="422"/>
        <end position="474"/>
    </location>
</feature>
<dbReference type="SMART" id="SM00717">
    <property type="entry name" value="SANT"/>
    <property type="match status" value="5"/>
</dbReference>
<dbReference type="EMBL" id="JAEACU010000005">
    <property type="protein sequence ID" value="KAH7528616.1"/>
    <property type="molecule type" value="Genomic_DNA"/>
</dbReference>
<reference evidence="9" key="1">
    <citation type="journal article" date="2021" name="Front. Plant Sci.">
        <title>Chromosome-Scale Genome Assembly for Chinese Sour Jujube and Insights Into Its Genome Evolution and Domestication Signature.</title>
        <authorList>
            <person name="Shen L.-Y."/>
            <person name="Luo H."/>
            <person name="Wang X.-L."/>
            <person name="Wang X.-M."/>
            <person name="Qiu X.-J."/>
            <person name="Liu H."/>
            <person name="Zhou S.-S."/>
            <person name="Jia K.-H."/>
            <person name="Nie S."/>
            <person name="Bao Y.-T."/>
            <person name="Zhang R.-G."/>
            <person name="Yun Q.-Z."/>
            <person name="Chai Y.-H."/>
            <person name="Lu J.-Y."/>
            <person name="Li Y."/>
            <person name="Zhao S.-W."/>
            <person name="Mao J.-F."/>
            <person name="Jia S.-G."/>
            <person name="Mao Y.-M."/>
        </authorList>
    </citation>
    <scope>NUCLEOTIDE SEQUENCE</scope>
    <source>
        <strain evidence="9">AT0</strain>
        <tissue evidence="9">Leaf</tissue>
    </source>
</reference>
<dbReference type="InterPro" id="IPR009057">
    <property type="entry name" value="Homeodomain-like_sf"/>
</dbReference>
<protein>
    <recommendedName>
        <fullName evidence="11">Myb-like protein L</fullName>
    </recommendedName>
</protein>
<evidence type="ECO:0000259" key="8">
    <source>
        <dbReference type="PROSITE" id="PS51294"/>
    </source>
</evidence>
<dbReference type="OrthoDB" id="2143914at2759"/>
<comment type="subcellular location">
    <subcellularLocation>
        <location evidence="1">Nucleus</location>
    </subcellularLocation>
</comment>
<organism evidence="9 10">
    <name type="scientific">Ziziphus jujuba var. spinosa</name>
    <dbReference type="NCBI Taxonomy" id="714518"/>
    <lineage>
        <taxon>Eukaryota</taxon>
        <taxon>Viridiplantae</taxon>
        <taxon>Streptophyta</taxon>
        <taxon>Embryophyta</taxon>
        <taxon>Tracheophyta</taxon>
        <taxon>Spermatophyta</taxon>
        <taxon>Magnoliopsida</taxon>
        <taxon>eudicotyledons</taxon>
        <taxon>Gunneridae</taxon>
        <taxon>Pentapetalae</taxon>
        <taxon>rosids</taxon>
        <taxon>fabids</taxon>
        <taxon>Rosales</taxon>
        <taxon>Rhamnaceae</taxon>
        <taxon>Paliureae</taxon>
        <taxon>Ziziphus</taxon>
    </lineage>
</organism>
<dbReference type="Proteomes" id="UP000813462">
    <property type="component" value="Unassembled WGS sequence"/>
</dbReference>
<dbReference type="GO" id="GO:0000978">
    <property type="term" value="F:RNA polymerase II cis-regulatory region sequence-specific DNA binding"/>
    <property type="evidence" value="ECO:0007669"/>
    <property type="project" value="TreeGrafter"/>
</dbReference>
<evidence type="ECO:0000256" key="5">
    <source>
        <dbReference type="ARBA" id="ARBA00023242"/>
    </source>
</evidence>
<feature type="compositionally biased region" description="Polar residues" evidence="6">
    <location>
        <begin position="881"/>
        <end position="897"/>
    </location>
</feature>
<evidence type="ECO:0000256" key="4">
    <source>
        <dbReference type="ARBA" id="ARBA00023163"/>
    </source>
</evidence>
<gene>
    <name evidence="9" type="ORF">FEM48_Zijuj05G0090800</name>
</gene>
<dbReference type="PANTHER" id="PTHR46621:SF1">
    <property type="entry name" value="SNRNA-ACTIVATING PROTEIN COMPLEX SUBUNIT 4"/>
    <property type="match status" value="1"/>
</dbReference>
<feature type="compositionally biased region" description="Polar residues" evidence="6">
    <location>
        <begin position="964"/>
        <end position="977"/>
    </location>
</feature>
<feature type="compositionally biased region" description="Basic residues" evidence="6">
    <location>
        <begin position="788"/>
        <end position="800"/>
    </location>
</feature>
<feature type="compositionally biased region" description="Polar residues" evidence="6">
    <location>
        <begin position="682"/>
        <end position="701"/>
    </location>
</feature>
<feature type="compositionally biased region" description="Acidic residues" evidence="6">
    <location>
        <begin position="7"/>
        <end position="25"/>
    </location>
</feature>
<proteinExistence type="predicted"/>
<feature type="compositionally biased region" description="Low complexity" evidence="6">
    <location>
        <begin position="44"/>
        <end position="58"/>
    </location>
</feature>